<organism evidence="1 2">
    <name type="scientific">Paramecium sonneborni</name>
    <dbReference type="NCBI Taxonomy" id="65129"/>
    <lineage>
        <taxon>Eukaryota</taxon>
        <taxon>Sar</taxon>
        <taxon>Alveolata</taxon>
        <taxon>Ciliophora</taxon>
        <taxon>Intramacronucleata</taxon>
        <taxon>Oligohymenophorea</taxon>
        <taxon>Peniculida</taxon>
        <taxon>Parameciidae</taxon>
        <taxon>Paramecium</taxon>
    </lineage>
</organism>
<accession>A0A8S1R4Y9</accession>
<reference evidence="1" key="1">
    <citation type="submission" date="2021-01" db="EMBL/GenBank/DDBJ databases">
        <authorList>
            <consortium name="Genoscope - CEA"/>
            <person name="William W."/>
        </authorList>
    </citation>
    <scope>NUCLEOTIDE SEQUENCE</scope>
</reference>
<gene>
    <name evidence="1" type="ORF">PSON_ATCC_30995.1.T1410071</name>
</gene>
<dbReference type="Proteomes" id="UP000692954">
    <property type="component" value="Unassembled WGS sequence"/>
</dbReference>
<proteinExistence type="predicted"/>
<keyword evidence="2" id="KW-1185">Reference proteome</keyword>
<dbReference type="AlphaFoldDB" id="A0A8S1R4Y9"/>
<dbReference type="EMBL" id="CAJJDN010000141">
    <property type="protein sequence ID" value="CAD8122908.1"/>
    <property type="molecule type" value="Genomic_DNA"/>
</dbReference>
<protein>
    <submittedName>
        <fullName evidence="1">Uncharacterized protein</fullName>
    </submittedName>
</protein>
<evidence type="ECO:0000313" key="2">
    <source>
        <dbReference type="Proteomes" id="UP000692954"/>
    </source>
</evidence>
<sequence>MIVSAQEHCESLDSQELLNIMIDHHIYRIYLSFKFQGKIFCGKQYPIIKKRIRLKIIYF</sequence>
<comment type="caution">
    <text evidence="1">The sequence shown here is derived from an EMBL/GenBank/DDBJ whole genome shotgun (WGS) entry which is preliminary data.</text>
</comment>
<evidence type="ECO:0000313" key="1">
    <source>
        <dbReference type="EMBL" id="CAD8122908.1"/>
    </source>
</evidence>
<name>A0A8S1R4Y9_9CILI</name>